<comment type="caution">
    <text evidence="1">The sequence shown here is derived from an EMBL/GenBank/DDBJ whole genome shotgun (WGS) entry which is preliminary data.</text>
</comment>
<accession>X0TNQ8</accession>
<dbReference type="EMBL" id="BARS01010553">
    <property type="protein sequence ID" value="GAF94859.1"/>
    <property type="molecule type" value="Genomic_DNA"/>
</dbReference>
<dbReference type="AlphaFoldDB" id="X0TNQ8"/>
<organism evidence="1">
    <name type="scientific">marine sediment metagenome</name>
    <dbReference type="NCBI Taxonomy" id="412755"/>
    <lineage>
        <taxon>unclassified sequences</taxon>
        <taxon>metagenomes</taxon>
        <taxon>ecological metagenomes</taxon>
    </lineage>
</organism>
<proteinExistence type="predicted"/>
<evidence type="ECO:0008006" key="2">
    <source>
        <dbReference type="Google" id="ProtNLM"/>
    </source>
</evidence>
<reference evidence="1" key="1">
    <citation type="journal article" date="2014" name="Front. Microbiol.">
        <title>High frequency of phylogenetically diverse reductive dehalogenase-homologous genes in deep subseafloor sedimentary metagenomes.</title>
        <authorList>
            <person name="Kawai M."/>
            <person name="Futagami T."/>
            <person name="Toyoda A."/>
            <person name="Takaki Y."/>
            <person name="Nishi S."/>
            <person name="Hori S."/>
            <person name="Arai W."/>
            <person name="Tsubouchi T."/>
            <person name="Morono Y."/>
            <person name="Uchiyama I."/>
            <person name="Ito T."/>
            <person name="Fujiyama A."/>
            <person name="Inagaki F."/>
            <person name="Takami H."/>
        </authorList>
    </citation>
    <scope>NUCLEOTIDE SEQUENCE</scope>
    <source>
        <strain evidence="1">Expedition CK06-06</strain>
    </source>
</reference>
<evidence type="ECO:0000313" key="1">
    <source>
        <dbReference type="EMBL" id="GAF94859.1"/>
    </source>
</evidence>
<name>X0TNQ8_9ZZZZ</name>
<sequence>MSDDQFAKFAIQESIPEKQPDVQYILVCPRCGTAMAEEQFNQLREAVRSAACECGVYLIDYKAKKL</sequence>
<protein>
    <recommendedName>
        <fullName evidence="2">Transcription factor zinc-finger domain-containing protein</fullName>
    </recommendedName>
</protein>
<gene>
    <name evidence="1" type="ORF">S01H1_19522</name>
</gene>